<dbReference type="UniPathway" id="UPA00053">
    <property type="reaction ID" value="UER00086"/>
</dbReference>
<dbReference type="InterPro" id="IPR018509">
    <property type="entry name" value="DHquinase_II_CS"/>
</dbReference>
<feature type="active site" description="Proton acceptor" evidence="9">
    <location>
        <position position="58"/>
    </location>
</feature>
<keyword evidence="11" id="KW-1185">Reference proteome</keyword>
<dbReference type="Gene3D" id="3.40.50.9100">
    <property type="entry name" value="Dehydroquinase, class II"/>
    <property type="match status" value="1"/>
</dbReference>
<dbReference type="NCBIfam" id="TIGR01088">
    <property type="entry name" value="aroQ"/>
    <property type="match status" value="1"/>
</dbReference>
<dbReference type="GO" id="GO:0009423">
    <property type="term" value="P:chorismate biosynthetic process"/>
    <property type="evidence" value="ECO:0007669"/>
    <property type="project" value="UniProtKB-UniRule"/>
</dbReference>
<dbReference type="InterPro" id="IPR036441">
    <property type="entry name" value="DHquinase_II_sf"/>
</dbReference>
<evidence type="ECO:0000313" key="10">
    <source>
        <dbReference type="EMBL" id="SDI58783.1"/>
    </source>
</evidence>
<name>A0A1G8LT32_9HYPH</name>
<comment type="catalytic activity">
    <reaction evidence="1 9">
        <text>3-dehydroquinate = 3-dehydroshikimate + H2O</text>
        <dbReference type="Rhea" id="RHEA:21096"/>
        <dbReference type="ChEBI" id="CHEBI:15377"/>
        <dbReference type="ChEBI" id="CHEBI:16630"/>
        <dbReference type="ChEBI" id="CHEBI:32364"/>
        <dbReference type="EC" id="4.2.1.10"/>
    </reaction>
</comment>
<dbReference type="HAMAP" id="MF_00169">
    <property type="entry name" value="AroQ"/>
    <property type="match status" value="1"/>
</dbReference>
<evidence type="ECO:0000256" key="8">
    <source>
        <dbReference type="ARBA" id="ARBA00023239"/>
    </source>
</evidence>
<dbReference type="Proteomes" id="UP000198894">
    <property type="component" value="Unassembled WGS sequence"/>
</dbReference>
<dbReference type="GO" id="GO:0003855">
    <property type="term" value="F:3-dehydroquinate dehydratase activity"/>
    <property type="evidence" value="ECO:0007669"/>
    <property type="project" value="UniProtKB-UniRule"/>
</dbReference>
<comment type="similarity">
    <text evidence="4 9">Belongs to the type-II 3-dehydroquinase family.</text>
</comment>
<dbReference type="GO" id="GO:0009073">
    <property type="term" value="P:aromatic amino acid family biosynthetic process"/>
    <property type="evidence" value="ECO:0007669"/>
    <property type="project" value="UniProtKB-KW"/>
</dbReference>
<comment type="pathway">
    <text evidence="3 9">Metabolic intermediate biosynthesis; chorismate biosynthesis; chorismate from D-erythrose 4-phosphate and phosphoenolpyruvate: step 3/7.</text>
</comment>
<dbReference type="NCBIfam" id="NF003805">
    <property type="entry name" value="PRK05395.1-2"/>
    <property type="match status" value="1"/>
</dbReference>
<dbReference type="SUPFAM" id="SSF52304">
    <property type="entry name" value="Type II 3-dehydroquinate dehydratase"/>
    <property type="match status" value="1"/>
</dbReference>
<feature type="site" description="Transition state stabilizer" evidence="9">
    <location>
        <position position="53"/>
    </location>
</feature>
<dbReference type="GO" id="GO:0008652">
    <property type="term" value="P:amino acid biosynthetic process"/>
    <property type="evidence" value="ECO:0007669"/>
    <property type="project" value="UniProtKB-KW"/>
</dbReference>
<feature type="binding site" evidence="9">
    <location>
        <position position="109"/>
    </location>
    <ligand>
        <name>substrate</name>
    </ligand>
</feature>
<dbReference type="CDD" id="cd00466">
    <property type="entry name" value="DHQase_II"/>
    <property type="match status" value="1"/>
</dbReference>
<feature type="binding site" evidence="9">
    <location>
        <begin position="137"/>
        <end position="138"/>
    </location>
    <ligand>
        <name>substrate</name>
    </ligand>
</feature>
<comment type="function">
    <text evidence="2 9">Catalyzes a trans-dehydration via an enolate intermediate.</text>
</comment>
<dbReference type="Pfam" id="PF01220">
    <property type="entry name" value="DHquinase_II"/>
    <property type="match status" value="1"/>
</dbReference>
<feature type="binding site" evidence="9">
    <location>
        <position position="122"/>
    </location>
    <ligand>
        <name>substrate</name>
    </ligand>
</feature>
<evidence type="ECO:0000256" key="9">
    <source>
        <dbReference type="HAMAP-Rule" id="MF_00169"/>
    </source>
</evidence>
<dbReference type="PANTHER" id="PTHR21272:SF3">
    <property type="entry name" value="CATABOLIC 3-DEHYDROQUINASE"/>
    <property type="match status" value="1"/>
</dbReference>
<organism evidence="10 11">
    <name type="scientific">Mesorhizobium muleiense</name>
    <dbReference type="NCBI Taxonomy" id="1004279"/>
    <lineage>
        <taxon>Bacteria</taxon>
        <taxon>Pseudomonadati</taxon>
        <taxon>Pseudomonadota</taxon>
        <taxon>Alphaproteobacteria</taxon>
        <taxon>Hyphomicrobiales</taxon>
        <taxon>Phyllobacteriaceae</taxon>
        <taxon>Mesorhizobium</taxon>
    </lineage>
</organism>
<dbReference type="NCBIfam" id="NF003806">
    <property type="entry name" value="PRK05395.1-3"/>
    <property type="match status" value="1"/>
</dbReference>
<evidence type="ECO:0000313" key="11">
    <source>
        <dbReference type="Proteomes" id="UP000198894"/>
    </source>
</evidence>
<evidence type="ECO:0000256" key="7">
    <source>
        <dbReference type="ARBA" id="ARBA00023141"/>
    </source>
</evidence>
<keyword evidence="7 9" id="KW-0057">Aromatic amino acid biosynthesis</keyword>
<keyword evidence="8 9" id="KW-0456">Lyase</keyword>
<dbReference type="AlphaFoldDB" id="A0A1G8LT32"/>
<feature type="active site" description="Proton donor" evidence="9">
    <location>
        <position position="136"/>
    </location>
</feature>
<evidence type="ECO:0000256" key="4">
    <source>
        <dbReference type="ARBA" id="ARBA00011037"/>
    </source>
</evidence>
<keyword evidence="9" id="KW-0028">Amino-acid biosynthesis</keyword>
<accession>A0A1G8LT32</accession>
<dbReference type="EMBL" id="FNEE01000002">
    <property type="protein sequence ID" value="SDI58783.1"/>
    <property type="molecule type" value="Genomic_DNA"/>
</dbReference>
<evidence type="ECO:0000256" key="1">
    <source>
        <dbReference type="ARBA" id="ARBA00001864"/>
    </source>
</evidence>
<dbReference type="PROSITE" id="PS01029">
    <property type="entry name" value="DEHYDROQUINASE_II"/>
    <property type="match status" value="1"/>
</dbReference>
<dbReference type="EC" id="4.2.1.10" evidence="6 9"/>
<gene>
    <name evidence="9" type="primary">aroQ</name>
    <name evidence="10" type="ORF">SAMN05428953_102344</name>
</gene>
<proteinExistence type="inferred from homology"/>
<feature type="binding site" evidence="9">
    <location>
        <position position="147"/>
    </location>
    <ligand>
        <name>substrate</name>
    </ligand>
</feature>
<comment type="subunit">
    <text evidence="5 9">Homododecamer.</text>
</comment>
<evidence type="ECO:0000256" key="2">
    <source>
        <dbReference type="ARBA" id="ARBA00003924"/>
    </source>
</evidence>
<dbReference type="GO" id="GO:0019631">
    <property type="term" value="P:quinate catabolic process"/>
    <property type="evidence" value="ECO:0007669"/>
    <property type="project" value="TreeGrafter"/>
</dbReference>
<evidence type="ECO:0000256" key="6">
    <source>
        <dbReference type="ARBA" id="ARBA00012060"/>
    </source>
</evidence>
<evidence type="ECO:0000256" key="5">
    <source>
        <dbReference type="ARBA" id="ARBA00011193"/>
    </source>
</evidence>
<dbReference type="InterPro" id="IPR001874">
    <property type="entry name" value="DHquinase_II"/>
</dbReference>
<sequence>MYKCQCGFEAEIRSKRCSKVLRISNSKPHREKVGILKTVFVLNGPNLNALGKREPGIYGGKTLAAIADDCKQAGAALGLEIDFRQSNHEGDLVDWIQEAANKAVGIVINPGAYSHTSIAIHDAIRSVAPLPVAEVHLSNIHARESFRHVSMVSSVAVGVICGFGPLGYTLALQALAARL</sequence>
<evidence type="ECO:0000256" key="3">
    <source>
        <dbReference type="ARBA" id="ARBA00004902"/>
    </source>
</evidence>
<protein>
    <recommendedName>
        <fullName evidence="6 9">3-dehydroquinate dehydratase</fullName>
        <shortName evidence="9">3-dehydroquinase</shortName>
        <ecNumber evidence="6 9">4.2.1.10</ecNumber>
    </recommendedName>
    <alternativeName>
        <fullName evidence="9">Type II DHQase</fullName>
    </alternativeName>
</protein>
<feature type="binding site" evidence="9">
    <location>
        <position position="115"/>
    </location>
    <ligand>
        <name>substrate</name>
    </ligand>
</feature>
<dbReference type="PANTHER" id="PTHR21272">
    <property type="entry name" value="CATABOLIC 3-DEHYDROQUINASE"/>
    <property type="match status" value="1"/>
</dbReference>
<dbReference type="NCBIfam" id="NF003807">
    <property type="entry name" value="PRK05395.1-4"/>
    <property type="match status" value="1"/>
</dbReference>
<reference evidence="11" key="1">
    <citation type="submission" date="2016-10" db="EMBL/GenBank/DDBJ databases">
        <authorList>
            <person name="Varghese N."/>
            <person name="Submissions S."/>
        </authorList>
    </citation>
    <scope>NUCLEOTIDE SEQUENCE [LARGE SCALE GENOMIC DNA]</scope>
    <source>
        <strain evidence="11">CGMCC 1.11022</strain>
    </source>
</reference>